<accession>A0AAN9NS07</accession>
<dbReference type="EMBL" id="JAYMYS010000040">
    <property type="protein sequence ID" value="KAK7375838.1"/>
    <property type="molecule type" value="Genomic_DNA"/>
</dbReference>
<name>A0AAN9NS07_PSOTE</name>
<proteinExistence type="predicted"/>
<gene>
    <name evidence="1" type="ORF">VNO78_35150</name>
</gene>
<protein>
    <submittedName>
        <fullName evidence="1">Uncharacterized protein</fullName>
    </submittedName>
</protein>
<keyword evidence="2" id="KW-1185">Reference proteome</keyword>
<dbReference type="Proteomes" id="UP001386955">
    <property type="component" value="Unassembled WGS sequence"/>
</dbReference>
<evidence type="ECO:0000313" key="1">
    <source>
        <dbReference type="EMBL" id="KAK7375838.1"/>
    </source>
</evidence>
<evidence type="ECO:0000313" key="2">
    <source>
        <dbReference type="Proteomes" id="UP001386955"/>
    </source>
</evidence>
<dbReference type="AlphaFoldDB" id="A0AAN9NS07"/>
<reference evidence="1 2" key="1">
    <citation type="submission" date="2024-01" db="EMBL/GenBank/DDBJ databases">
        <title>The genomes of 5 underutilized Papilionoideae crops provide insights into root nodulation and disease resistanc.</title>
        <authorList>
            <person name="Jiang F."/>
        </authorList>
    </citation>
    <scope>NUCLEOTIDE SEQUENCE [LARGE SCALE GENOMIC DNA]</scope>
    <source>
        <strain evidence="1">DUOXIRENSHENG_FW03</strain>
        <tissue evidence="1">Leaves</tissue>
    </source>
</reference>
<sequence length="191" mass="21268">MPLPALQQPSQAEDPNGATFVLSMEGFFPHLSQGSPEVFLLERIVTDGEIRKRKYSPIAKKRRTRAMTLRSLRPVRTSISENIGLGYLPTPLPAPKTLSDAESSGDLSFRSLPIVYKLCLRQTKSKETRVSSRIGCRACAPYRGRGQVNGSRVDNPRPVFRSASFSNERDLTVHGSTQIIDVFAWSYAELD</sequence>
<organism evidence="1 2">
    <name type="scientific">Psophocarpus tetragonolobus</name>
    <name type="common">Winged bean</name>
    <name type="synonym">Dolichos tetragonolobus</name>
    <dbReference type="NCBI Taxonomy" id="3891"/>
    <lineage>
        <taxon>Eukaryota</taxon>
        <taxon>Viridiplantae</taxon>
        <taxon>Streptophyta</taxon>
        <taxon>Embryophyta</taxon>
        <taxon>Tracheophyta</taxon>
        <taxon>Spermatophyta</taxon>
        <taxon>Magnoliopsida</taxon>
        <taxon>eudicotyledons</taxon>
        <taxon>Gunneridae</taxon>
        <taxon>Pentapetalae</taxon>
        <taxon>rosids</taxon>
        <taxon>fabids</taxon>
        <taxon>Fabales</taxon>
        <taxon>Fabaceae</taxon>
        <taxon>Papilionoideae</taxon>
        <taxon>50 kb inversion clade</taxon>
        <taxon>NPAAA clade</taxon>
        <taxon>indigoferoid/millettioid clade</taxon>
        <taxon>Phaseoleae</taxon>
        <taxon>Psophocarpus</taxon>
    </lineage>
</organism>
<comment type="caution">
    <text evidence="1">The sequence shown here is derived from an EMBL/GenBank/DDBJ whole genome shotgun (WGS) entry which is preliminary data.</text>
</comment>